<dbReference type="InterPro" id="IPR008015">
    <property type="entry name" value="PDED_dom"/>
</dbReference>
<dbReference type="Proteomes" id="UP001209570">
    <property type="component" value="Unassembled WGS sequence"/>
</dbReference>
<protein>
    <recommendedName>
        <fullName evidence="2">GMP phosphodiesterase delta subunit domain-containing protein</fullName>
    </recommendedName>
</protein>
<dbReference type="PANTHER" id="PTHR12976">
    <property type="entry name" value="RETINAL ROD RHODOPSIN-SENSITIVE CGMP 3',5'-CYCLIC PHOSPHODIESTERASE DELTA-SUBUNIT"/>
    <property type="match status" value="1"/>
</dbReference>
<dbReference type="Pfam" id="PF05351">
    <property type="entry name" value="GMP_PDE_delta"/>
    <property type="match status" value="1"/>
</dbReference>
<evidence type="ECO:0000313" key="4">
    <source>
        <dbReference type="Proteomes" id="UP001209570"/>
    </source>
</evidence>
<dbReference type="GO" id="GO:0005737">
    <property type="term" value="C:cytoplasm"/>
    <property type="evidence" value="ECO:0007669"/>
    <property type="project" value="TreeGrafter"/>
</dbReference>
<dbReference type="PANTHER" id="PTHR12976:SF0">
    <property type="entry name" value="RETINAL ROD RHODOPSIN-SENSITIVE CGMP 3',5'-CYCLIC PHOSPHODIESTERASE SUBUNIT DELTA"/>
    <property type="match status" value="1"/>
</dbReference>
<dbReference type="AlphaFoldDB" id="A0AAD5M3D3"/>
<dbReference type="InterPro" id="IPR014756">
    <property type="entry name" value="Ig_E-set"/>
</dbReference>
<comment type="similarity">
    <text evidence="1">Belongs to the PDE6D/unc-119 family.</text>
</comment>
<evidence type="ECO:0000259" key="2">
    <source>
        <dbReference type="Pfam" id="PF05351"/>
    </source>
</evidence>
<gene>
    <name evidence="3" type="ORF">P43SY_004885</name>
</gene>
<evidence type="ECO:0000313" key="3">
    <source>
        <dbReference type="EMBL" id="KAJ0400790.1"/>
    </source>
</evidence>
<dbReference type="EMBL" id="JAKCXM010000146">
    <property type="protein sequence ID" value="KAJ0400790.1"/>
    <property type="molecule type" value="Genomic_DNA"/>
</dbReference>
<dbReference type="InterPro" id="IPR037036">
    <property type="entry name" value="PDED_dom_sf"/>
</dbReference>
<dbReference type="Gene3D" id="2.70.50.40">
    <property type="entry name" value="GMP phosphodiesterase, delta subunit"/>
    <property type="match status" value="1"/>
</dbReference>
<organism evidence="3 4">
    <name type="scientific">Pythium insidiosum</name>
    <name type="common">Pythiosis disease agent</name>
    <dbReference type="NCBI Taxonomy" id="114742"/>
    <lineage>
        <taxon>Eukaryota</taxon>
        <taxon>Sar</taxon>
        <taxon>Stramenopiles</taxon>
        <taxon>Oomycota</taxon>
        <taxon>Peronosporomycetes</taxon>
        <taxon>Pythiales</taxon>
        <taxon>Pythiaceae</taxon>
        <taxon>Pythium</taxon>
    </lineage>
</organism>
<name>A0AAD5M3D3_PYTIN</name>
<dbReference type="SUPFAM" id="SSF81296">
    <property type="entry name" value="E set domains"/>
    <property type="match status" value="1"/>
</dbReference>
<feature type="domain" description="GMP phosphodiesterase delta subunit" evidence="2">
    <location>
        <begin position="77"/>
        <end position="222"/>
    </location>
</feature>
<comment type="caution">
    <text evidence="3">The sequence shown here is derived from an EMBL/GenBank/DDBJ whole genome shotgun (WGS) entry which is preliminary data.</text>
</comment>
<reference evidence="3" key="1">
    <citation type="submission" date="2021-12" db="EMBL/GenBank/DDBJ databases">
        <title>Prjna785345.</title>
        <authorList>
            <person name="Rujirawat T."/>
            <person name="Krajaejun T."/>
        </authorList>
    </citation>
    <scope>NUCLEOTIDE SEQUENCE</scope>
    <source>
        <strain evidence="3">Pi057C3</strain>
    </source>
</reference>
<keyword evidence="4" id="KW-1185">Reference proteome</keyword>
<proteinExistence type="inferred from homology"/>
<evidence type="ECO:0000256" key="1">
    <source>
        <dbReference type="ARBA" id="ARBA00008102"/>
    </source>
</evidence>
<sequence>MEPKFRDDWEDDVGHKVSRLKLSDKHVGGCDDAKGKTDECRVAEAKLDLEVEREWKQLQNDVCGGRILVSEDPRARRICNGLIINHMNMRCADTGKILWQSDEWSEDVFRCEQEALCTPANIPAAILKCSAVSREINFSSAEEITQFRLEQRVFLDGSCIEEWLFTFGFVIPGSTNTWQQTIESAGPENMLDPELISGKLTIETGFYDGDLPIAKTVYRIHYV</sequence>
<accession>A0AAD5M3D3</accession>